<keyword evidence="2" id="KW-1185">Reference proteome</keyword>
<gene>
    <name evidence="1" type="ORF">Vbra_17297</name>
</gene>
<dbReference type="InParanoid" id="A0A0G4GAT2"/>
<dbReference type="VEuPathDB" id="CryptoDB:Vbra_17297"/>
<name>A0A0G4GAT2_VITBC</name>
<proteinExistence type="predicted"/>
<evidence type="ECO:0000313" key="2">
    <source>
        <dbReference type="Proteomes" id="UP000041254"/>
    </source>
</evidence>
<dbReference type="PhylomeDB" id="A0A0G4GAT2"/>
<sequence>MACERCIVSSAGGEHETRIDNFECQTWGRLDLHQWPCSSSRVSSPFEFPAAFETMASVVPALLLKALVVASCVALATCKNIQPQPCEVRMIAYYTERTGTKKTAQMYGSMMSSGMECQPKETCVVNEILMDSGPVGSVDEGVGTCEAFKTEDAEEVAKHCNSAGVMSVGWNRPETWCMAAKKVNFVVRRDSVTTVRYEDDLMSMFGLMSIETWGDTEIIKFFGGHPKWDPDREAAKEAHKRLQKEEDMRLRAEKEHMSLMYGAH</sequence>
<organism evidence="1 2">
    <name type="scientific">Vitrella brassicaformis (strain CCMP3155)</name>
    <dbReference type="NCBI Taxonomy" id="1169540"/>
    <lineage>
        <taxon>Eukaryota</taxon>
        <taxon>Sar</taxon>
        <taxon>Alveolata</taxon>
        <taxon>Colpodellida</taxon>
        <taxon>Vitrellaceae</taxon>
        <taxon>Vitrella</taxon>
    </lineage>
</organism>
<accession>A0A0G4GAT2</accession>
<dbReference type="EMBL" id="CDMY01000613">
    <property type="protein sequence ID" value="CEM26194.1"/>
    <property type="molecule type" value="Genomic_DNA"/>
</dbReference>
<dbReference type="AlphaFoldDB" id="A0A0G4GAT2"/>
<protein>
    <submittedName>
        <fullName evidence="1">Uncharacterized protein</fullName>
    </submittedName>
</protein>
<evidence type="ECO:0000313" key="1">
    <source>
        <dbReference type="EMBL" id="CEM26194.1"/>
    </source>
</evidence>
<reference evidence="1 2" key="1">
    <citation type="submission" date="2014-11" db="EMBL/GenBank/DDBJ databases">
        <authorList>
            <person name="Zhu J."/>
            <person name="Qi W."/>
            <person name="Song R."/>
        </authorList>
    </citation>
    <scope>NUCLEOTIDE SEQUENCE [LARGE SCALE GENOMIC DNA]</scope>
</reference>
<dbReference type="Proteomes" id="UP000041254">
    <property type="component" value="Unassembled WGS sequence"/>
</dbReference>